<comment type="subcellular location">
    <subcellularLocation>
        <location evidence="1">Cell membrane</location>
        <topology evidence="1">Multi-pass membrane protein</topology>
    </subcellularLocation>
</comment>
<dbReference type="InterPro" id="IPR000522">
    <property type="entry name" value="ABC_transptr_permease_BtuC"/>
</dbReference>
<keyword evidence="6" id="KW-1133">Transmembrane helix</keyword>
<proteinExistence type="inferred from homology"/>
<protein>
    <submittedName>
        <fullName evidence="8">Iron chelate uptake ABC transporter family permease subunit</fullName>
    </submittedName>
</protein>
<evidence type="ECO:0000256" key="3">
    <source>
        <dbReference type="ARBA" id="ARBA00022448"/>
    </source>
</evidence>
<keyword evidence="7" id="KW-0472">Membrane</keyword>
<dbReference type="KEGG" id="cpoy:GP475_02520"/>
<sequence length="366" mass="37905">MPPLTWIQKTKIASRPAFRVGPISSVWRPWPLGVTFLLGTAAIILLSISLGIGDYPLSIPEVLRILVLGDGSRLERIAVLEWRLPRALTAIVVGSALGLSGALTQSVTRNPLASPDILGITMGASAAAVGVITLSGRSGVIGSLAGWLGAVGLPTAALFGGVLTGALMWALAWKNGLDPFRLVLVGIILSAVLNAAISFLLIRASLKDATTAQFWLAGSLSASNWDRTIPITLVLILCIPLILWMAFGVVASSLGRDIAYALGQNVTIQQGVFLLIAVILAAVAVAAAGPIGFVAFVAPQLALRLCRLATPPLIASALMGAVLLLAADVLTQVVLPGELPVGLLTSTLGGVFLVYLLINTSRKTSL</sequence>
<name>A0A7H0SM63_9CORY</name>
<dbReference type="SUPFAM" id="SSF81345">
    <property type="entry name" value="ABC transporter involved in vitamin B12 uptake, BtuC"/>
    <property type="match status" value="1"/>
</dbReference>
<evidence type="ECO:0000256" key="2">
    <source>
        <dbReference type="ARBA" id="ARBA00007935"/>
    </source>
</evidence>
<evidence type="ECO:0000313" key="8">
    <source>
        <dbReference type="EMBL" id="QNQ89638.1"/>
    </source>
</evidence>
<organism evidence="8 9">
    <name type="scientific">Corynebacterium poyangense</name>
    <dbReference type="NCBI Taxonomy" id="2684405"/>
    <lineage>
        <taxon>Bacteria</taxon>
        <taxon>Bacillati</taxon>
        <taxon>Actinomycetota</taxon>
        <taxon>Actinomycetes</taxon>
        <taxon>Mycobacteriales</taxon>
        <taxon>Corynebacteriaceae</taxon>
        <taxon>Corynebacterium</taxon>
    </lineage>
</organism>
<dbReference type="CDD" id="cd06550">
    <property type="entry name" value="TM_ABC_iron-siderophores_like"/>
    <property type="match status" value="1"/>
</dbReference>
<keyword evidence="5" id="KW-0812">Transmembrane</keyword>
<evidence type="ECO:0000256" key="4">
    <source>
        <dbReference type="ARBA" id="ARBA00022475"/>
    </source>
</evidence>
<evidence type="ECO:0000256" key="7">
    <source>
        <dbReference type="ARBA" id="ARBA00023136"/>
    </source>
</evidence>
<evidence type="ECO:0000256" key="6">
    <source>
        <dbReference type="ARBA" id="ARBA00022989"/>
    </source>
</evidence>
<dbReference type="RefSeq" id="WP_187975091.1">
    <property type="nucleotide sequence ID" value="NZ_CP046884.1"/>
</dbReference>
<dbReference type="PANTHER" id="PTHR30472:SF24">
    <property type="entry name" value="FERRIC ENTEROBACTIN TRANSPORT SYSTEM PERMEASE PROTEIN FEPG"/>
    <property type="match status" value="1"/>
</dbReference>
<dbReference type="AlphaFoldDB" id="A0A7H0SM63"/>
<dbReference type="Pfam" id="PF01032">
    <property type="entry name" value="FecCD"/>
    <property type="match status" value="1"/>
</dbReference>
<dbReference type="PANTHER" id="PTHR30472">
    <property type="entry name" value="FERRIC ENTEROBACTIN TRANSPORT SYSTEM PERMEASE PROTEIN"/>
    <property type="match status" value="1"/>
</dbReference>
<dbReference type="Proteomes" id="UP000516320">
    <property type="component" value="Chromosome"/>
</dbReference>
<dbReference type="GO" id="GO:0005886">
    <property type="term" value="C:plasma membrane"/>
    <property type="evidence" value="ECO:0007669"/>
    <property type="project" value="UniProtKB-SubCell"/>
</dbReference>
<dbReference type="Gene3D" id="1.10.3470.10">
    <property type="entry name" value="ABC transporter involved in vitamin B12 uptake, BtuC"/>
    <property type="match status" value="1"/>
</dbReference>
<evidence type="ECO:0000256" key="5">
    <source>
        <dbReference type="ARBA" id="ARBA00022692"/>
    </source>
</evidence>
<dbReference type="EMBL" id="CP046884">
    <property type="protein sequence ID" value="QNQ89638.1"/>
    <property type="molecule type" value="Genomic_DNA"/>
</dbReference>
<dbReference type="InterPro" id="IPR037294">
    <property type="entry name" value="ABC_BtuC-like"/>
</dbReference>
<reference evidence="8 9" key="1">
    <citation type="submission" date="2019-12" db="EMBL/GenBank/DDBJ databases">
        <title>Corynebacterium sp. nov., isolated from feces of the Anser Albifrons in China.</title>
        <authorList>
            <person name="Liu Q."/>
        </authorList>
    </citation>
    <scope>NUCLEOTIDE SEQUENCE [LARGE SCALE GENOMIC DNA]</scope>
    <source>
        <strain evidence="8 9">4H37-19</strain>
    </source>
</reference>
<accession>A0A7H0SM63</accession>
<dbReference type="GO" id="GO:0022857">
    <property type="term" value="F:transmembrane transporter activity"/>
    <property type="evidence" value="ECO:0007669"/>
    <property type="project" value="InterPro"/>
</dbReference>
<keyword evidence="4" id="KW-1003">Cell membrane</keyword>
<gene>
    <name evidence="8" type="ORF">GP475_02520</name>
</gene>
<evidence type="ECO:0000256" key="1">
    <source>
        <dbReference type="ARBA" id="ARBA00004651"/>
    </source>
</evidence>
<keyword evidence="3" id="KW-0813">Transport</keyword>
<evidence type="ECO:0000313" key="9">
    <source>
        <dbReference type="Proteomes" id="UP000516320"/>
    </source>
</evidence>
<keyword evidence="9" id="KW-1185">Reference proteome</keyword>
<dbReference type="GO" id="GO:0033214">
    <property type="term" value="P:siderophore-iron import into cell"/>
    <property type="evidence" value="ECO:0007669"/>
    <property type="project" value="TreeGrafter"/>
</dbReference>
<comment type="similarity">
    <text evidence="2">Belongs to the binding-protein-dependent transport system permease family. FecCD subfamily.</text>
</comment>